<evidence type="ECO:0000313" key="2">
    <source>
        <dbReference type="Proteomes" id="UP000276133"/>
    </source>
</evidence>
<dbReference type="Proteomes" id="UP000276133">
    <property type="component" value="Unassembled WGS sequence"/>
</dbReference>
<accession>A0A3M7QQX4</accession>
<reference evidence="1 2" key="1">
    <citation type="journal article" date="2018" name="Sci. Rep.">
        <title>Genomic signatures of local adaptation to the degree of environmental predictability in rotifers.</title>
        <authorList>
            <person name="Franch-Gras L."/>
            <person name="Hahn C."/>
            <person name="Garcia-Roger E.M."/>
            <person name="Carmona M.J."/>
            <person name="Serra M."/>
            <person name="Gomez A."/>
        </authorList>
    </citation>
    <scope>NUCLEOTIDE SEQUENCE [LARGE SCALE GENOMIC DNA]</scope>
    <source>
        <strain evidence="1">HYR1</strain>
    </source>
</reference>
<name>A0A3M7QQX4_BRAPC</name>
<gene>
    <name evidence="1" type="ORF">BpHYR1_019188</name>
</gene>
<dbReference type="EMBL" id="REGN01005335">
    <property type="protein sequence ID" value="RNA13750.1"/>
    <property type="molecule type" value="Genomic_DNA"/>
</dbReference>
<organism evidence="1 2">
    <name type="scientific">Brachionus plicatilis</name>
    <name type="common">Marine rotifer</name>
    <name type="synonym">Brachionus muelleri</name>
    <dbReference type="NCBI Taxonomy" id="10195"/>
    <lineage>
        <taxon>Eukaryota</taxon>
        <taxon>Metazoa</taxon>
        <taxon>Spiralia</taxon>
        <taxon>Gnathifera</taxon>
        <taxon>Rotifera</taxon>
        <taxon>Eurotatoria</taxon>
        <taxon>Monogononta</taxon>
        <taxon>Pseudotrocha</taxon>
        <taxon>Ploima</taxon>
        <taxon>Brachionidae</taxon>
        <taxon>Brachionus</taxon>
    </lineage>
</organism>
<comment type="caution">
    <text evidence="1">The sequence shown here is derived from an EMBL/GenBank/DDBJ whole genome shotgun (WGS) entry which is preliminary data.</text>
</comment>
<evidence type="ECO:0000313" key="1">
    <source>
        <dbReference type="EMBL" id="RNA13750.1"/>
    </source>
</evidence>
<dbReference type="AlphaFoldDB" id="A0A3M7QQX4"/>
<keyword evidence="2" id="KW-1185">Reference proteome</keyword>
<proteinExistence type="predicted"/>
<protein>
    <submittedName>
        <fullName evidence="1">Uncharacterized protein</fullName>
    </submittedName>
</protein>
<sequence>MQCNIIAHLKFLSKLRKLKIEQKFYFAKKHAKYKIRLCKNCNFSVSILQRDLIKYHSKMSTFTVHFCRSLHHMSLLNLSKTVISLFSQNSTRSAMFSEREIKK</sequence>